<evidence type="ECO:0000259" key="4">
    <source>
        <dbReference type="PROSITE" id="PS01124"/>
    </source>
</evidence>
<dbReference type="InterPro" id="IPR018060">
    <property type="entry name" value="HTH_AraC"/>
</dbReference>
<dbReference type="Gene3D" id="2.60.120.10">
    <property type="entry name" value="Jelly Rolls"/>
    <property type="match status" value="1"/>
</dbReference>
<evidence type="ECO:0000256" key="1">
    <source>
        <dbReference type="ARBA" id="ARBA00023015"/>
    </source>
</evidence>
<dbReference type="InterPro" id="IPR018062">
    <property type="entry name" value="HTH_AraC-typ_CS"/>
</dbReference>
<dbReference type="InterPro" id="IPR014710">
    <property type="entry name" value="RmlC-like_jellyroll"/>
</dbReference>
<dbReference type="Pfam" id="PF12833">
    <property type="entry name" value="HTH_18"/>
    <property type="match status" value="1"/>
</dbReference>
<dbReference type="Gene3D" id="1.10.10.60">
    <property type="entry name" value="Homeodomain-like"/>
    <property type="match status" value="1"/>
</dbReference>
<evidence type="ECO:0000313" key="6">
    <source>
        <dbReference type="Proteomes" id="UP000564644"/>
    </source>
</evidence>
<evidence type="ECO:0000256" key="2">
    <source>
        <dbReference type="ARBA" id="ARBA00023125"/>
    </source>
</evidence>
<keyword evidence="1" id="KW-0805">Transcription regulation</keyword>
<dbReference type="Pfam" id="PF02311">
    <property type="entry name" value="AraC_binding"/>
    <property type="match status" value="1"/>
</dbReference>
<evidence type="ECO:0000256" key="3">
    <source>
        <dbReference type="ARBA" id="ARBA00023163"/>
    </source>
</evidence>
<feature type="domain" description="HTH araC/xylS-type" evidence="4">
    <location>
        <begin position="187"/>
        <end position="288"/>
    </location>
</feature>
<dbReference type="InterPro" id="IPR009057">
    <property type="entry name" value="Homeodomain-like_sf"/>
</dbReference>
<dbReference type="EMBL" id="JACJVO010000035">
    <property type="protein sequence ID" value="MBB6734640.1"/>
    <property type="molecule type" value="Genomic_DNA"/>
</dbReference>
<dbReference type="PROSITE" id="PS00041">
    <property type="entry name" value="HTH_ARAC_FAMILY_1"/>
    <property type="match status" value="1"/>
</dbReference>
<keyword evidence="6" id="KW-1185">Reference proteome</keyword>
<dbReference type="GO" id="GO:0043565">
    <property type="term" value="F:sequence-specific DNA binding"/>
    <property type="evidence" value="ECO:0007669"/>
    <property type="project" value="InterPro"/>
</dbReference>
<sequence>MSRTSPMLEKGEQFFEGDMSLYVNRVSERFDLPVHEHDFIEICYVWAGTGFHYIEDQVMRVRQGDLFFLPIGVSHIFRPASARPKEPLMIGNCVLGEQLFRFLTSMLPAQHGLYRFRKLLAGTDGWFRMREKAGEFGALFDDLLREFESKRTGYETMMCGLLLQLLIGMERTLEGEPEPPSPSARLDAVRQYVRDRLHGALSLSEAAERAGIGARQLQRLLRSRTGQTFTDFVQKERIDRSCRLLTDPSLSSLTVADIASRVGLSDPKRFHLLFKRATGTTPARYRLEKSR</sequence>
<dbReference type="InterPro" id="IPR011051">
    <property type="entry name" value="RmlC_Cupin_sf"/>
</dbReference>
<comment type="caution">
    <text evidence="5">The sequence shown here is derived from an EMBL/GenBank/DDBJ whole genome shotgun (WGS) entry which is preliminary data.</text>
</comment>
<accession>A0A7X0STJ9</accession>
<name>A0A7X0STJ9_9BACL</name>
<dbReference type="AlphaFoldDB" id="A0A7X0STJ9"/>
<keyword evidence="2" id="KW-0238">DNA-binding</keyword>
<dbReference type="Proteomes" id="UP000564644">
    <property type="component" value="Unassembled WGS sequence"/>
</dbReference>
<gene>
    <name evidence="5" type="ORF">H7C18_27305</name>
</gene>
<dbReference type="PROSITE" id="PS01124">
    <property type="entry name" value="HTH_ARAC_FAMILY_2"/>
    <property type="match status" value="1"/>
</dbReference>
<protein>
    <submittedName>
        <fullName evidence="5">Helix-turn-helix transcriptional regulator</fullName>
    </submittedName>
</protein>
<evidence type="ECO:0000313" key="5">
    <source>
        <dbReference type="EMBL" id="MBB6734640.1"/>
    </source>
</evidence>
<dbReference type="SUPFAM" id="SSF46689">
    <property type="entry name" value="Homeodomain-like"/>
    <property type="match status" value="2"/>
</dbReference>
<dbReference type="SUPFAM" id="SSF51182">
    <property type="entry name" value="RmlC-like cupins"/>
    <property type="match status" value="1"/>
</dbReference>
<organism evidence="5 6">
    <name type="scientific">Cohnella zeiphila</name>
    <dbReference type="NCBI Taxonomy" id="2761120"/>
    <lineage>
        <taxon>Bacteria</taxon>
        <taxon>Bacillati</taxon>
        <taxon>Bacillota</taxon>
        <taxon>Bacilli</taxon>
        <taxon>Bacillales</taxon>
        <taxon>Paenibacillaceae</taxon>
        <taxon>Cohnella</taxon>
    </lineage>
</organism>
<dbReference type="InterPro" id="IPR003313">
    <property type="entry name" value="AraC-bd"/>
</dbReference>
<reference evidence="5 6" key="1">
    <citation type="submission" date="2020-08" db="EMBL/GenBank/DDBJ databases">
        <title>Cohnella phylogeny.</title>
        <authorList>
            <person name="Dunlap C."/>
        </authorList>
    </citation>
    <scope>NUCLEOTIDE SEQUENCE [LARGE SCALE GENOMIC DNA]</scope>
    <source>
        <strain evidence="5 6">CBP 2801</strain>
    </source>
</reference>
<proteinExistence type="predicted"/>
<dbReference type="SMART" id="SM00342">
    <property type="entry name" value="HTH_ARAC"/>
    <property type="match status" value="1"/>
</dbReference>
<dbReference type="RefSeq" id="WP_185132303.1">
    <property type="nucleotide sequence ID" value="NZ_JACJVO010000035.1"/>
</dbReference>
<dbReference type="PANTHER" id="PTHR43280:SF2">
    <property type="entry name" value="HTH-TYPE TRANSCRIPTIONAL REGULATOR EXSA"/>
    <property type="match status" value="1"/>
</dbReference>
<dbReference type="GO" id="GO:0003700">
    <property type="term" value="F:DNA-binding transcription factor activity"/>
    <property type="evidence" value="ECO:0007669"/>
    <property type="project" value="InterPro"/>
</dbReference>
<keyword evidence="3" id="KW-0804">Transcription</keyword>
<dbReference type="PANTHER" id="PTHR43280">
    <property type="entry name" value="ARAC-FAMILY TRANSCRIPTIONAL REGULATOR"/>
    <property type="match status" value="1"/>
</dbReference>